<proteinExistence type="predicted"/>
<protein>
    <submittedName>
        <fullName evidence="1">Uncharacterized protein</fullName>
    </submittedName>
</protein>
<reference evidence="1 2" key="1">
    <citation type="journal article" date="2019" name="Genome Biol. Evol.">
        <title>Insights into the evolution of the New World diploid cottons (Gossypium, subgenus Houzingenia) based on genome sequencing.</title>
        <authorList>
            <person name="Grover C.E."/>
            <person name="Arick M.A. 2nd"/>
            <person name="Thrash A."/>
            <person name="Conover J.L."/>
            <person name="Sanders W.S."/>
            <person name="Peterson D.G."/>
            <person name="Frelichowski J.E."/>
            <person name="Scheffler J.A."/>
            <person name="Scheffler B.E."/>
            <person name="Wendel J.F."/>
        </authorList>
    </citation>
    <scope>NUCLEOTIDE SEQUENCE [LARGE SCALE GENOMIC DNA]</scope>
    <source>
        <strain evidence="1">185</strain>
        <tissue evidence="1">Leaf</tissue>
    </source>
</reference>
<sequence>MLHNLSHYKSLKKEPGVKKEGGLAKLSLLQTSCNIGKDCFRGDISASAKGPQTQAIMVTHVTAATFTKWLEFVKWRKRKWQELKLGILIPKFHGIIASFRRRKMVRGKLTFQEFGSLV</sequence>
<keyword evidence="2" id="KW-1185">Reference proteome</keyword>
<name>A0A7J8XFB5_GOSAI</name>
<organism evidence="1 2">
    <name type="scientific">Gossypium aridum</name>
    <name type="common">American cotton</name>
    <name type="synonym">Erioxylum aridum</name>
    <dbReference type="NCBI Taxonomy" id="34290"/>
    <lineage>
        <taxon>Eukaryota</taxon>
        <taxon>Viridiplantae</taxon>
        <taxon>Streptophyta</taxon>
        <taxon>Embryophyta</taxon>
        <taxon>Tracheophyta</taxon>
        <taxon>Spermatophyta</taxon>
        <taxon>Magnoliopsida</taxon>
        <taxon>eudicotyledons</taxon>
        <taxon>Gunneridae</taxon>
        <taxon>Pentapetalae</taxon>
        <taxon>rosids</taxon>
        <taxon>malvids</taxon>
        <taxon>Malvales</taxon>
        <taxon>Malvaceae</taxon>
        <taxon>Malvoideae</taxon>
        <taxon>Gossypium</taxon>
    </lineage>
</organism>
<dbReference type="Proteomes" id="UP000593577">
    <property type="component" value="Unassembled WGS sequence"/>
</dbReference>
<dbReference type="EMBL" id="JABFAA010000007">
    <property type="protein sequence ID" value="MBA0685981.1"/>
    <property type="molecule type" value="Genomic_DNA"/>
</dbReference>
<comment type="caution">
    <text evidence="1">The sequence shown here is derived from an EMBL/GenBank/DDBJ whole genome shotgun (WGS) entry which is preliminary data.</text>
</comment>
<evidence type="ECO:0000313" key="2">
    <source>
        <dbReference type="Proteomes" id="UP000593577"/>
    </source>
</evidence>
<gene>
    <name evidence="1" type="ORF">Goari_013615</name>
</gene>
<evidence type="ECO:0000313" key="1">
    <source>
        <dbReference type="EMBL" id="MBA0685981.1"/>
    </source>
</evidence>
<accession>A0A7J8XFB5</accession>
<dbReference type="AlphaFoldDB" id="A0A7J8XFB5"/>